<accession>A0A1U9MAK9</accession>
<feature type="transmembrane region" description="Helical" evidence="1">
    <location>
        <begin position="29"/>
        <end position="46"/>
    </location>
</feature>
<dbReference type="EMBL" id="CP015820">
    <property type="protein sequence ID" value="AQT42363.1"/>
    <property type="molecule type" value="Genomic_DNA"/>
</dbReference>
<organism evidence="2 3">
    <name type="scientific">Bartonella apihabitans</name>
    <dbReference type="NCBI Taxonomy" id="2750929"/>
    <lineage>
        <taxon>Bacteria</taxon>
        <taxon>Pseudomonadati</taxon>
        <taxon>Pseudomonadota</taxon>
        <taxon>Alphaproteobacteria</taxon>
        <taxon>Hyphomicrobiales</taxon>
        <taxon>Bartonellaceae</taxon>
        <taxon>Bartonella</taxon>
    </lineage>
</organism>
<evidence type="ECO:0000313" key="2">
    <source>
        <dbReference type="EMBL" id="AQT42363.1"/>
    </source>
</evidence>
<name>A0A1U9MAK9_9HYPH</name>
<dbReference type="Proteomes" id="UP000189660">
    <property type="component" value="Chromosome"/>
</dbReference>
<keyword evidence="1" id="KW-0812">Transmembrane</keyword>
<dbReference type="GeneID" id="99979648"/>
<protein>
    <submittedName>
        <fullName evidence="2">Uncharacterized protein</fullName>
    </submittedName>
</protein>
<dbReference type="KEGG" id="bapa:BBC0178_008730"/>
<keyword evidence="1" id="KW-1133">Transmembrane helix</keyword>
<dbReference type="AlphaFoldDB" id="A0A1U9MAK9"/>
<proteinExistence type="predicted"/>
<gene>
    <name evidence="2" type="ORF">BBC0178_008730</name>
</gene>
<reference evidence="2 3" key="1">
    <citation type="submission" date="2016-11" db="EMBL/GenBank/DDBJ databases">
        <title>Comparative genomics of Bartonella apis.</title>
        <authorList>
            <person name="Engel P."/>
        </authorList>
    </citation>
    <scope>NUCLEOTIDE SEQUENCE [LARGE SCALE GENOMIC DNA]</scope>
    <source>
        <strain evidence="2 3">BBC0178</strain>
    </source>
</reference>
<keyword evidence="3" id="KW-1185">Reference proteome</keyword>
<keyword evidence="1" id="KW-0472">Membrane</keyword>
<sequence length="55" mass="6130">MRITPVILIFIGLAGLIYPEKFLEDGSGGGRWVFVIIIALGVWTILRSARRNSSR</sequence>
<dbReference type="RefSeq" id="WP_188317772.1">
    <property type="nucleotide sequence ID" value="NZ_CAXTKO020000001.1"/>
</dbReference>
<evidence type="ECO:0000256" key="1">
    <source>
        <dbReference type="SAM" id="Phobius"/>
    </source>
</evidence>
<evidence type="ECO:0000313" key="3">
    <source>
        <dbReference type="Proteomes" id="UP000189660"/>
    </source>
</evidence>